<evidence type="ECO:0000313" key="2">
    <source>
        <dbReference type="EMBL" id="TSJ85678.1"/>
    </source>
</evidence>
<feature type="compositionally biased region" description="Basic and acidic residues" evidence="1">
    <location>
        <begin position="44"/>
        <end position="54"/>
    </location>
</feature>
<evidence type="ECO:0000256" key="1">
    <source>
        <dbReference type="SAM" id="MobiDB-lite"/>
    </source>
</evidence>
<dbReference type="Proteomes" id="UP000317536">
    <property type="component" value="Unassembled WGS sequence"/>
</dbReference>
<evidence type="ECO:0008006" key="4">
    <source>
        <dbReference type="Google" id="ProtNLM"/>
    </source>
</evidence>
<dbReference type="EMBL" id="VMHJ01000002">
    <property type="protein sequence ID" value="TSJ85678.1"/>
    <property type="molecule type" value="Genomic_DNA"/>
</dbReference>
<reference evidence="2 3" key="1">
    <citation type="submission" date="2019-07" db="EMBL/GenBank/DDBJ databases">
        <title>Bifidobacterium asteroides genomes.</title>
        <authorList>
            <person name="Zheng H."/>
        </authorList>
    </citation>
    <scope>NUCLEOTIDE SEQUENCE [LARGE SCALE GENOMIC DNA]</scope>
    <source>
        <strain evidence="2 3">W8111</strain>
    </source>
</reference>
<sequence length="187" mass="20877">MTDEADPVEGSARQDAEQNQTQQTQQKSQQGELEDAKQQAPWERNGEPFDPEKAWHLIENLRHEKEDLAQKNRAYEDEKLTARQKADRDLKEAQDRLAQVQAKAAWAEARAKHPCLSEEDYDLIGAGTPEQIADKAAKLAARIEAQAASDAGRKPTNPVLRANPTGGNDPTASKSKDWVRDALENNR</sequence>
<feature type="region of interest" description="Disordered" evidence="1">
    <location>
        <begin position="144"/>
        <end position="187"/>
    </location>
</feature>
<feature type="compositionally biased region" description="Basic and acidic residues" evidence="1">
    <location>
        <begin position="174"/>
        <end position="187"/>
    </location>
</feature>
<accession>A0A556R9W0</accession>
<feature type="region of interest" description="Disordered" evidence="1">
    <location>
        <begin position="1"/>
        <end position="54"/>
    </location>
</feature>
<protein>
    <recommendedName>
        <fullName evidence="4">DUF4355 domain-containing protein</fullName>
    </recommendedName>
</protein>
<comment type="caution">
    <text evidence="2">The sequence shown here is derived from an EMBL/GenBank/DDBJ whole genome shotgun (WGS) entry which is preliminary data.</text>
</comment>
<proteinExistence type="predicted"/>
<dbReference type="AlphaFoldDB" id="A0A556R9W0"/>
<evidence type="ECO:0000313" key="3">
    <source>
        <dbReference type="Proteomes" id="UP000317536"/>
    </source>
</evidence>
<feature type="region of interest" description="Disordered" evidence="1">
    <location>
        <begin position="69"/>
        <end position="89"/>
    </location>
</feature>
<feature type="compositionally biased region" description="Low complexity" evidence="1">
    <location>
        <begin position="17"/>
        <end position="30"/>
    </location>
</feature>
<name>A0A556R9W0_9BIFI</name>
<gene>
    <name evidence="2" type="ORF">FPK29_04775</name>
</gene>
<organism evidence="2 3">
    <name type="scientific">Bifidobacterium asteroides</name>
    <dbReference type="NCBI Taxonomy" id="1684"/>
    <lineage>
        <taxon>Bacteria</taxon>
        <taxon>Bacillati</taxon>
        <taxon>Actinomycetota</taxon>
        <taxon>Actinomycetes</taxon>
        <taxon>Bifidobacteriales</taxon>
        <taxon>Bifidobacteriaceae</taxon>
        <taxon>Bifidobacterium</taxon>
    </lineage>
</organism>